<dbReference type="EMBL" id="JBHUGD010000001">
    <property type="protein sequence ID" value="MFD1945393.1"/>
    <property type="molecule type" value="Genomic_DNA"/>
</dbReference>
<dbReference type="InterPro" id="IPR027417">
    <property type="entry name" value="P-loop_NTPase"/>
</dbReference>
<accession>A0ABW4TFW8</accession>
<sequence>MTRDVHTLDEVYGVARDLPENYVTRDSVDAAFVEALTRDQHIVVYGSSKQGKTCLRKYNLDEREYVVVTCNNKWSLGQLHSAILKAVGYVVEGTSTKTVSGDLKVNAKLKTGLNFWAAKGEAEAGTEATKAEGAETTSTPMELDASDVNDVVDALDAANAPQFIVLEDFHYLPEETQRDFAVALKAFHEDSKYSFIVVGVWLDENRLVQHNGDLTGRVITIDADRWTSDDLLQVIEGGEELLNIEFDAAFKETLLDGCFESIWVVQESCRKACEDAGIRATQDERTHVSGDAGDLIKTAVDAHSARYNGFITNYCLGFQTTALEMHRWLLYAVLNASALELERGLLYGDLRVTIDTVHPKAPINAGNLTQALLSTASLQVGKMAIKPIILDYDQSNRRLNVVDRSFLIWLEHREKSELLTLADLPVD</sequence>
<organism evidence="1 2">
    <name type="scientific">Nocardioides aestuarii</name>
    <dbReference type="NCBI Taxonomy" id="252231"/>
    <lineage>
        <taxon>Bacteria</taxon>
        <taxon>Bacillati</taxon>
        <taxon>Actinomycetota</taxon>
        <taxon>Actinomycetes</taxon>
        <taxon>Propionibacteriales</taxon>
        <taxon>Nocardioidaceae</taxon>
        <taxon>Nocardioides</taxon>
    </lineage>
</organism>
<dbReference type="Gene3D" id="3.40.50.300">
    <property type="entry name" value="P-loop containing nucleotide triphosphate hydrolases"/>
    <property type="match status" value="1"/>
</dbReference>
<proteinExistence type="predicted"/>
<dbReference type="Proteomes" id="UP001597351">
    <property type="component" value="Unassembled WGS sequence"/>
</dbReference>
<gene>
    <name evidence="1" type="ORF">ACFSDE_01210</name>
</gene>
<dbReference type="RefSeq" id="WP_343915717.1">
    <property type="nucleotide sequence ID" value="NZ_BAAAJT010000002.1"/>
</dbReference>
<evidence type="ECO:0000313" key="1">
    <source>
        <dbReference type="EMBL" id="MFD1945393.1"/>
    </source>
</evidence>
<protein>
    <recommendedName>
        <fullName evidence="3">ATP-binding protein</fullName>
    </recommendedName>
</protein>
<reference evidence="2" key="1">
    <citation type="journal article" date="2019" name="Int. J. Syst. Evol. Microbiol.">
        <title>The Global Catalogue of Microorganisms (GCM) 10K type strain sequencing project: providing services to taxonomists for standard genome sequencing and annotation.</title>
        <authorList>
            <consortium name="The Broad Institute Genomics Platform"/>
            <consortium name="The Broad Institute Genome Sequencing Center for Infectious Disease"/>
            <person name="Wu L."/>
            <person name="Ma J."/>
        </authorList>
    </citation>
    <scope>NUCLEOTIDE SEQUENCE [LARGE SCALE GENOMIC DNA]</scope>
    <source>
        <strain evidence="2">CGMCC 1.12477</strain>
    </source>
</reference>
<evidence type="ECO:0008006" key="3">
    <source>
        <dbReference type="Google" id="ProtNLM"/>
    </source>
</evidence>
<evidence type="ECO:0000313" key="2">
    <source>
        <dbReference type="Proteomes" id="UP001597351"/>
    </source>
</evidence>
<name>A0ABW4TFW8_9ACTN</name>
<keyword evidence="2" id="KW-1185">Reference proteome</keyword>
<dbReference type="SUPFAM" id="SSF52540">
    <property type="entry name" value="P-loop containing nucleoside triphosphate hydrolases"/>
    <property type="match status" value="1"/>
</dbReference>
<comment type="caution">
    <text evidence="1">The sequence shown here is derived from an EMBL/GenBank/DDBJ whole genome shotgun (WGS) entry which is preliminary data.</text>
</comment>